<dbReference type="InterPro" id="IPR039425">
    <property type="entry name" value="RNA_pol_sigma-70-like"/>
</dbReference>
<gene>
    <name evidence="7" type="ORF">FHX42_004580</name>
</gene>
<dbReference type="GO" id="GO:0016987">
    <property type="term" value="F:sigma factor activity"/>
    <property type="evidence" value="ECO:0007669"/>
    <property type="project" value="UniProtKB-KW"/>
</dbReference>
<keyword evidence="8" id="KW-1185">Reference proteome</keyword>
<comment type="similarity">
    <text evidence="1">Belongs to the sigma-70 factor family. ECF subfamily.</text>
</comment>
<reference evidence="7 8" key="1">
    <citation type="submission" date="2020-07" db="EMBL/GenBank/DDBJ databases">
        <title>Sequencing the genomes of 1000 actinobacteria strains.</title>
        <authorList>
            <person name="Klenk H.-P."/>
        </authorList>
    </citation>
    <scope>NUCLEOTIDE SEQUENCE [LARGE SCALE GENOMIC DNA]</scope>
    <source>
        <strain evidence="7 8">DSM 45975</strain>
    </source>
</reference>
<keyword evidence="2" id="KW-0805">Transcription regulation</keyword>
<dbReference type="InterPro" id="IPR014284">
    <property type="entry name" value="RNA_pol_sigma-70_dom"/>
</dbReference>
<dbReference type="Gene3D" id="1.10.10.10">
    <property type="entry name" value="Winged helix-like DNA-binding domain superfamily/Winged helix DNA-binding domain"/>
    <property type="match status" value="1"/>
</dbReference>
<dbReference type="InterPro" id="IPR036388">
    <property type="entry name" value="WH-like_DNA-bd_sf"/>
</dbReference>
<dbReference type="RefSeq" id="WP_328796654.1">
    <property type="nucleotide sequence ID" value="NZ_JACGWZ010000007.1"/>
</dbReference>
<accession>A0A839E3P0</accession>
<evidence type="ECO:0000256" key="1">
    <source>
        <dbReference type="ARBA" id="ARBA00010641"/>
    </source>
</evidence>
<dbReference type="PANTHER" id="PTHR43133:SF8">
    <property type="entry name" value="RNA POLYMERASE SIGMA FACTOR HI_1459-RELATED"/>
    <property type="match status" value="1"/>
</dbReference>
<evidence type="ECO:0000256" key="5">
    <source>
        <dbReference type="ARBA" id="ARBA00023163"/>
    </source>
</evidence>
<dbReference type="Proteomes" id="UP000569329">
    <property type="component" value="Unassembled WGS sequence"/>
</dbReference>
<evidence type="ECO:0000259" key="6">
    <source>
        <dbReference type="Pfam" id="PF04542"/>
    </source>
</evidence>
<keyword evidence="4" id="KW-0238">DNA-binding</keyword>
<evidence type="ECO:0000256" key="3">
    <source>
        <dbReference type="ARBA" id="ARBA00023082"/>
    </source>
</evidence>
<evidence type="ECO:0000313" key="8">
    <source>
        <dbReference type="Proteomes" id="UP000569329"/>
    </source>
</evidence>
<dbReference type="AlphaFoldDB" id="A0A839E3P0"/>
<dbReference type="InterPro" id="IPR013324">
    <property type="entry name" value="RNA_pol_sigma_r3/r4-like"/>
</dbReference>
<dbReference type="PANTHER" id="PTHR43133">
    <property type="entry name" value="RNA POLYMERASE ECF-TYPE SIGMA FACTO"/>
    <property type="match status" value="1"/>
</dbReference>
<comment type="caution">
    <text evidence="7">The sequence shown here is derived from an EMBL/GenBank/DDBJ whole genome shotgun (WGS) entry which is preliminary data.</text>
</comment>
<dbReference type="GO" id="GO:0006352">
    <property type="term" value="P:DNA-templated transcription initiation"/>
    <property type="evidence" value="ECO:0007669"/>
    <property type="project" value="InterPro"/>
</dbReference>
<sequence length="194" mass="21021">MTEFGASCGMAALLDRVSEGDQDAWRYLVEHHGPMVWGAARAYSMNRADAEDVCQVTWVLLAENLHKLRQPDALPAWLATTARREALRLVKARRRETPAGLDTLLLDVADIADGPENRAVRTAVLSRVAQAFAGLSQRCQQLLRVVAVAPDTSYNQIATALGMARGSIGPKRNRCLTALRQSLAATGMPEEAAG</sequence>
<protein>
    <submittedName>
        <fullName evidence="7">RNA polymerase sigma factor (Sigma-70 family)</fullName>
    </submittedName>
</protein>
<keyword evidence="5" id="KW-0804">Transcription</keyword>
<evidence type="ECO:0000313" key="7">
    <source>
        <dbReference type="EMBL" id="MBA8827196.1"/>
    </source>
</evidence>
<dbReference type="GO" id="GO:0003677">
    <property type="term" value="F:DNA binding"/>
    <property type="evidence" value="ECO:0007669"/>
    <property type="project" value="UniProtKB-KW"/>
</dbReference>
<dbReference type="SUPFAM" id="SSF88946">
    <property type="entry name" value="Sigma2 domain of RNA polymerase sigma factors"/>
    <property type="match status" value="1"/>
</dbReference>
<name>A0A839E3P0_9PSEU</name>
<organism evidence="7 8">
    <name type="scientific">Halosaccharopolyspora lacisalsi</name>
    <dbReference type="NCBI Taxonomy" id="1000566"/>
    <lineage>
        <taxon>Bacteria</taxon>
        <taxon>Bacillati</taxon>
        <taxon>Actinomycetota</taxon>
        <taxon>Actinomycetes</taxon>
        <taxon>Pseudonocardiales</taxon>
        <taxon>Pseudonocardiaceae</taxon>
        <taxon>Halosaccharopolyspora</taxon>
    </lineage>
</organism>
<proteinExistence type="inferred from homology"/>
<evidence type="ECO:0000256" key="4">
    <source>
        <dbReference type="ARBA" id="ARBA00023125"/>
    </source>
</evidence>
<dbReference type="SUPFAM" id="SSF88659">
    <property type="entry name" value="Sigma3 and sigma4 domains of RNA polymerase sigma factors"/>
    <property type="match status" value="1"/>
</dbReference>
<dbReference type="InterPro" id="IPR013325">
    <property type="entry name" value="RNA_pol_sigma_r2"/>
</dbReference>
<keyword evidence="3" id="KW-0731">Sigma factor</keyword>
<feature type="domain" description="RNA polymerase sigma-70 region 2" evidence="6">
    <location>
        <begin position="28"/>
        <end position="95"/>
    </location>
</feature>
<evidence type="ECO:0000256" key="2">
    <source>
        <dbReference type="ARBA" id="ARBA00023015"/>
    </source>
</evidence>
<dbReference type="NCBIfam" id="TIGR02937">
    <property type="entry name" value="sigma70-ECF"/>
    <property type="match status" value="1"/>
</dbReference>
<dbReference type="Pfam" id="PF04542">
    <property type="entry name" value="Sigma70_r2"/>
    <property type="match status" value="1"/>
</dbReference>
<dbReference type="EMBL" id="JACGWZ010000007">
    <property type="protein sequence ID" value="MBA8827196.1"/>
    <property type="molecule type" value="Genomic_DNA"/>
</dbReference>
<dbReference type="InterPro" id="IPR007627">
    <property type="entry name" value="RNA_pol_sigma70_r2"/>
</dbReference>
<dbReference type="Gene3D" id="1.10.1740.10">
    <property type="match status" value="1"/>
</dbReference>